<evidence type="ECO:0000313" key="4">
    <source>
        <dbReference type="EMBL" id="QGY41956.1"/>
    </source>
</evidence>
<dbReference type="AlphaFoldDB" id="A0A6I6JGG7"/>
<keyword evidence="3" id="KW-0012">Acyltransferase</keyword>
<dbReference type="InterPro" id="IPR051159">
    <property type="entry name" value="Hexapeptide_acetyltransf"/>
</dbReference>
<name>A0A6I6JGG7_9BACT</name>
<dbReference type="EMBL" id="CP046400">
    <property type="protein sequence ID" value="QGY41956.1"/>
    <property type="molecule type" value="Genomic_DNA"/>
</dbReference>
<dbReference type="PANTHER" id="PTHR23416">
    <property type="entry name" value="SIALIC ACID SYNTHASE-RELATED"/>
    <property type="match status" value="1"/>
</dbReference>
<keyword evidence="1 4" id="KW-0808">Transferase</keyword>
<keyword evidence="2" id="KW-0677">Repeat</keyword>
<reference evidence="4 5" key="1">
    <citation type="submission" date="2019-11" db="EMBL/GenBank/DDBJ databases">
        <authorList>
            <person name="Zheng R.K."/>
            <person name="Sun C.M."/>
        </authorList>
    </citation>
    <scope>NUCLEOTIDE SEQUENCE [LARGE SCALE GENOMIC DNA]</scope>
    <source>
        <strain evidence="4 5">SRB007</strain>
    </source>
</reference>
<evidence type="ECO:0000256" key="3">
    <source>
        <dbReference type="ARBA" id="ARBA00023315"/>
    </source>
</evidence>
<accession>A0A6I6JGG7</accession>
<dbReference type="KEGG" id="psel:GM415_02215"/>
<proteinExistence type="predicted"/>
<dbReference type="Proteomes" id="UP000428328">
    <property type="component" value="Chromosome"/>
</dbReference>
<dbReference type="Gene3D" id="2.160.10.10">
    <property type="entry name" value="Hexapeptide repeat proteins"/>
    <property type="match status" value="1"/>
</dbReference>
<dbReference type="InterPro" id="IPR011004">
    <property type="entry name" value="Trimer_LpxA-like_sf"/>
</dbReference>
<dbReference type="GO" id="GO:0016746">
    <property type="term" value="F:acyltransferase activity"/>
    <property type="evidence" value="ECO:0007669"/>
    <property type="project" value="UniProtKB-KW"/>
</dbReference>
<sequence length="89" mass="9452">MIGPNVVMDTSRHNDARADIPMREQGMTYAPITIEDDVWIGANVVITSGVNIGHGSIIGAGAVVVRDIPPFSVAVGVPCRVVRKRLDGE</sequence>
<dbReference type="InterPro" id="IPR001451">
    <property type="entry name" value="Hexapep"/>
</dbReference>
<evidence type="ECO:0000256" key="1">
    <source>
        <dbReference type="ARBA" id="ARBA00022679"/>
    </source>
</evidence>
<dbReference type="Pfam" id="PF00132">
    <property type="entry name" value="Hexapep"/>
    <property type="match status" value="1"/>
</dbReference>
<dbReference type="PROSITE" id="PS00101">
    <property type="entry name" value="HEXAPEP_TRANSFERASES"/>
    <property type="match status" value="1"/>
</dbReference>
<organism evidence="4 5">
    <name type="scientific">Pseudodesulfovibrio cashew</name>
    <dbReference type="NCBI Taxonomy" id="2678688"/>
    <lineage>
        <taxon>Bacteria</taxon>
        <taxon>Pseudomonadati</taxon>
        <taxon>Thermodesulfobacteriota</taxon>
        <taxon>Desulfovibrionia</taxon>
        <taxon>Desulfovibrionales</taxon>
        <taxon>Desulfovibrionaceae</taxon>
    </lineage>
</organism>
<evidence type="ECO:0000256" key="2">
    <source>
        <dbReference type="ARBA" id="ARBA00022737"/>
    </source>
</evidence>
<protein>
    <submittedName>
        <fullName evidence="4">Maltose O-acetyltransferase</fullName>
    </submittedName>
</protein>
<evidence type="ECO:0000313" key="5">
    <source>
        <dbReference type="Proteomes" id="UP000428328"/>
    </source>
</evidence>
<dbReference type="InterPro" id="IPR018357">
    <property type="entry name" value="Hexapep_transf_CS"/>
</dbReference>
<dbReference type="SUPFAM" id="SSF51161">
    <property type="entry name" value="Trimeric LpxA-like enzymes"/>
    <property type="match status" value="1"/>
</dbReference>
<dbReference type="PANTHER" id="PTHR23416:SF78">
    <property type="entry name" value="LIPOPOLYSACCHARIDE BIOSYNTHESIS O-ACETYL TRANSFERASE WBBJ-RELATED"/>
    <property type="match status" value="1"/>
</dbReference>
<keyword evidence="5" id="KW-1185">Reference proteome</keyword>
<gene>
    <name evidence="4" type="ORF">GM415_02215</name>
</gene>